<accession>A0A4V2K9U4</accession>
<keyword evidence="3" id="KW-1185">Reference proteome</keyword>
<dbReference type="AlphaFoldDB" id="A0A4V2K9U4"/>
<reference evidence="2 3" key="1">
    <citation type="submission" date="2019-01" db="EMBL/GenBank/DDBJ databases">
        <title>Draft genome sequences of three monokaryotic isolates of the white-rot basidiomycete fungus Dichomitus squalens.</title>
        <authorList>
            <consortium name="DOE Joint Genome Institute"/>
            <person name="Lopez S.C."/>
            <person name="Andreopoulos B."/>
            <person name="Pangilinan J."/>
            <person name="Lipzen A."/>
            <person name="Riley R."/>
            <person name="Ahrendt S."/>
            <person name="Ng V."/>
            <person name="Barry K."/>
            <person name="Daum C."/>
            <person name="Grigoriev I.V."/>
            <person name="Hilden K.S."/>
            <person name="Makela M.R."/>
            <person name="de Vries R.P."/>
        </authorList>
    </citation>
    <scope>NUCLEOTIDE SEQUENCE [LARGE SCALE GENOMIC DNA]</scope>
    <source>
        <strain evidence="2 3">CBS 464.89</strain>
    </source>
</reference>
<protein>
    <submittedName>
        <fullName evidence="2">Uncharacterized protein</fullName>
    </submittedName>
</protein>
<dbReference type="EMBL" id="ML145084">
    <property type="protein sequence ID" value="TBU65248.1"/>
    <property type="molecule type" value="Genomic_DNA"/>
</dbReference>
<feature type="region of interest" description="Disordered" evidence="1">
    <location>
        <begin position="1"/>
        <end position="32"/>
    </location>
</feature>
<evidence type="ECO:0000313" key="3">
    <source>
        <dbReference type="Proteomes" id="UP000292082"/>
    </source>
</evidence>
<name>A0A4V2K9U4_9APHY</name>
<gene>
    <name evidence="2" type="ORF">BD310DRAFT_910999</name>
</gene>
<evidence type="ECO:0000313" key="2">
    <source>
        <dbReference type="EMBL" id="TBU65248.1"/>
    </source>
</evidence>
<dbReference type="Proteomes" id="UP000292082">
    <property type="component" value="Unassembled WGS sequence"/>
</dbReference>
<organism evidence="2 3">
    <name type="scientific">Dichomitus squalens</name>
    <dbReference type="NCBI Taxonomy" id="114155"/>
    <lineage>
        <taxon>Eukaryota</taxon>
        <taxon>Fungi</taxon>
        <taxon>Dikarya</taxon>
        <taxon>Basidiomycota</taxon>
        <taxon>Agaricomycotina</taxon>
        <taxon>Agaricomycetes</taxon>
        <taxon>Polyporales</taxon>
        <taxon>Polyporaceae</taxon>
        <taxon>Dichomitus</taxon>
    </lineage>
</organism>
<proteinExistence type="predicted"/>
<sequence>MYRGADRDQHICPTPAAEKSGIRPRPSRYGGNHVDRDLDIVRTCGLFFLVTRPGQESRRPRCVLPQEGPTSFCRIESINDY</sequence>
<evidence type="ECO:0000256" key="1">
    <source>
        <dbReference type="SAM" id="MobiDB-lite"/>
    </source>
</evidence>
<feature type="compositionally biased region" description="Basic and acidic residues" evidence="1">
    <location>
        <begin position="1"/>
        <end position="10"/>
    </location>
</feature>